<dbReference type="GO" id="GO:0072659">
    <property type="term" value="P:protein localization to plasma membrane"/>
    <property type="evidence" value="ECO:0000318"/>
    <property type="project" value="GO_Central"/>
</dbReference>
<feature type="compositionally biased region" description="Low complexity" evidence="2">
    <location>
        <begin position="69"/>
        <end position="96"/>
    </location>
</feature>
<dbReference type="PANTHER" id="PTHR14191">
    <property type="entry name" value="PDZ DOMAIN CONTAINING PROTEIN"/>
    <property type="match status" value="1"/>
</dbReference>
<feature type="compositionally biased region" description="Low complexity" evidence="2">
    <location>
        <begin position="420"/>
        <end position="429"/>
    </location>
</feature>
<dbReference type="InterPro" id="IPR036034">
    <property type="entry name" value="PDZ_sf"/>
</dbReference>
<dbReference type="CDD" id="cd00136">
    <property type="entry name" value="PDZ_canonical"/>
    <property type="match status" value="1"/>
</dbReference>
<feature type="compositionally biased region" description="Basic residues" evidence="2">
    <location>
        <begin position="370"/>
        <end position="380"/>
    </location>
</feature>
<dbReference type="Gene3D" id="2.30.42.10">
    <property type="match status" value="1"/>
</dbReference>
<organism evidence="4 5">
    <name type="scientific">Monosiga brevicollis</name>
    <name type="common">Choanoflagellate</name>
    <dbReference type="NCBI Taxonomy" id="81824"/>
    <lineage>
        <taxon>Eukaryota</taxon>
        <taxon>Choanoflagellata</taxon>
        <taxon>Craspedida</taxon>
        <taxon>Salpingoecidae</taxon>
        <taxon>Monosiga</taxon>
    </lineage>
</organism>
<feature type="region of interest" description="Disordered" evidence="2">
    <location>
        <begin position="1"/>
        <end position="259"/>
    </location>
</feature>
<dbReference type="InParanoid" id="A9VA92"/>
<accession>A9VA92</accession>
<dbReference type="SUPFAM" id="SSF50156">
    <property type="entry name" value="PDZ domain-like"/>
    <property type="match status" value="1"/>
</dbReference>
<evidence type="ECO:0000259" key="3">
    <source>
        <dbReference type="PROSITE" id="PS50106"/>
    </source>
</evidence>
<evidence type="ECO:0000313" key="5">
    <source>
        <dbReference type="Proteomes" id="UP000001357"/>
    </source>
</evidence>
<keyword evidence="1" id="KW-0677">Repeat</keyword>
<dbReference type="InterPro" id="IPR001478">
    <property type="entry name" value="PDZ"/>
</dbReference>
<dbReference type="RefSeq" id="XP_001749691.1">
    <property type="nucleotide sequence ID" value="XM_001749639.1"/>
</dbReference>
<reference evidence="4 5" key="1">
    <citation type="journal article" date="2008" name="Nature">
        <title>The genome of the choanoflagellate Monosiga brevicollis and the origin of metazoans.</title>
        <authorList>
            <consortium name="JGI Sequencing"/>
            <person name="King N."/>
            <person name="Westbrook M.J."/>
            <person name="Young S.L."/>
            <person name="Kuo A."/>
            <person name="Abedin M."/>
            <person name="Chapman J."/>
            <person name="Fairclough S."/>
            <person name="Hellsten U."/>
            <person name="Isogai Y."/>
            <person name="Letunic I."/>
            <person name="Marr M."/>
            <person name="Pincus D."/>
            <person name="Putnam N."/>
            <person name="Rokas A."/>
            <person name="Wright K.J."/>
            <person name="Zuzow R."/>
            <person name="Dirks W."/>
            <person name="Good M."/>
            <person name="Goodstein D."/>
            <person name="Lemons D."/>
            <person name="Li W."/>
            <person name="Lyons J.B."/>
            <person name="Morris A."/>
            <person name="Nichols S."/>
            <person name="Richter D.J."/>
            <person name="Salamov A."/>
            <person name="Bork P."/>
            <person name="Lim W.A."/>
            <person name="Manning G."/>
            <person name="Miller W.T."/>
            <person name="McGinnis W."/>
            <person name="Shapiro H."/>
            <person name="Tjian R."/>
            <person name="Grigoriev I.V."/>
            <person name="Rokhsar D."/>
        </authorList>
    </citation>
    <scope>NUCLEOTIDE SEQUENCE [LARGE SCALE GENOMIC DNA]</scope>
    <source>
        <strain evidence="5">MX1 / ATCC 50154</strain>
    </source>
</reference>
<dbReference type="Pfam" id="PF00595">
    <property type="entry name" value="PDZ"/>
    <property type="match status" value="1"/>
</dbReference>
<dbReference type="InterPro" id="IPR051067">
    <property type="entry name" value="NHER"/>
</dbReference>
<dbReference type="SMART" id="SM00228">
    <property type="entry name" value="PDZ"/>
    <property type="match status" value="1"/>
</dbReference>
<gene>
    <name evidence="4" type="ORF">MONBRDRAFT_11776</name>
</gene>
<dbReference type="GO" id="GO:0043495">
    <property type="term" value="F:protein-membrane adaptor activity"/>
    <property type="evidence" value="ECO:0000318"/>
    <property type="project" value="GO_Central"/>
</dbReference>
<feature type="region of interest" description="Disordered" evidence="2">
    <location>
        <begin position="472"/>
        <end position="625"/>
    </location>
</feature>
<proteinExistence type="predicted"/>
<dbReference type="GO" id="GO:0016324">
    <property type="term" value="C:apical plasma membrane"/>
    <property type="evidence" value="ECO:0000318"/>
    <property type="project" value="GO_Central"/>
</dbReference>
<dbReference type="GeneID" id="5895005"/>
<dbReference type="Proteomes" id="UP000001357">
    <property type="component" value="Unassembled WGS sequence"/>
</dbReference>
<feature type="region of interest" description="Disordered" evidence="2">
    <location>
        <begin position="420"/>
        <end position="439"/>
    </location>
</feature>
<feature type="compositionally biased region" description="Polar residues" evidence="2">
    <location>
        <begin position="143"/>
        <end position="157"/>
    </location>
</feature>
<feature type="domain" description="PDZ" evidence="3">
    <location>
        <begin position="280"/>
        <end position="345"/>
    </location>
</feature>
<dbReference type="EMBL" id="CH991573">
    <property type="protein sequence ID" value="EDQ85500.1"/>
    <property type="molecule type" value="Genomic_DNA"/>
</dbReference>
<feature type="compositionally biased region" description="Polar residues" evidence="2">
    <location>
        <begin position="189"/>
        <end position="208"/>
    </location>
</feature>
<feature type="compositionally biased region" description="Polar residues" evidence="2">
    <location>
        <begin position="609"/>
        <end position="620"/>
    </location>
</feature>
<dbReference type="PANTHER" id="PTHR14191:SF3">
    <property type="entry name" value="NA(+)_H(+) EXCHANGE REGULATORY COFACTOR-LIKE PROTEIN NRFL-1"/>
    <property type="match status" value="1"/>
</dbReference>
<evidence type="ECO:0000256" key="2">
    <source>
        <dbReference type="SAM" id="MobiDB-lite"/>
    </source>
</evidence>
<feature type="compositionally biased region" description="Acidic residues" evidence="2">
    <location>
        <begin position="546"/>
        <end position="559"/>
    </location>
</feature>
<dbReference type="KEGG" id="mbr:MONBRDRAFT_11776"/>
<dbReference type="AlphaFoldDB" id="A9VA92"/>
<evidence type="ECO:0000256" key="1">
    <source>
        <dbReference type="ARBA" id="ARBA00022737"/>
    </source>
</evidence>
<dbReference type="PROSITE" id="PS50106">
    <property type="entry name" value="PDZ"/>
    <property type="match status" value="1"/>
</dbReference>
<evidence type="ECO:0000313" key="4">
    <source>
        <dbReference type="EMBL" id="EDQ85500.1"/>
    </source>
</evidence>
<keyword evidence="5" id="KW-1185">Reference proteome</keyword>
<feature type="region of interest" description="Disordered" evidence="2">
    <location>
        <begin position="355"/>
        <end position="409"/>
    </location>
</feature>
<name>A9VA92_MONBE</name>
<sequence length="711" mass="74028">MPLFGRRRDSPQRRGSTGSLAGASPEEIRSKLATISFSANTPPMPVSPPNTSERNGAGRLEVRRSSLPTSSGLHVQSSQSSASGTTPPPAHTASSATPPPGSPLVQHAAIGGHAGRSRVRRGSLETGAGVPFDHHPSFVPQHGSPQNGSPQHGSPQHGSPLPGSPIRGSPLPGSPIRPPLGSSVGLMRANSSPIITTPTNQAPTSRGRSLSLFERTMAGSRQRSASLTREEASAPTSPLYSHSASPIVPRHRSLSASPTQKRRATAIFLQVESADFRTKSLVLHVPGPSIPLGVALAGAAPVCVKSITPSSPAERAGLTVFDRILAVNGTGVASASLNTVTDLLRVAVFQALGDRISPPSTPPPLAAHASPRRAASRRHISMSLDDLSQMPSPRSILLGPGSTGRRTPVKKRVTPFADNLPVLSLSSSPPDDPLPMPGHESPLMPLLDAQDAERALMLLTPDEEALFDRVTAPDSSLDDASPMPSSPLGRGLRDVWRPDLISSPPLTPAPTPECSNATLAPPHSATPTEASQEVFGGFSDLSDTGSSDDSDVESDDSNVESDGHPDPVTGHLGLRRPIVSPSLLLEHPPADEPPEPPGDVDTLEADDAFSSTAFQESAATSAPEEGARRLFGFQGYEVDEAALASFAALGDESTVDDISGFDEASPDILPTRTKAVPGTAAAAGRHVLTLERRSSDVDVDVDDDLATYGWE</sequence>
<feature type="compositionally biased region" description="Polar residues" evidence="2">
    <location>
        <begin position="234"/>
        <end position="244"/>
    </location>
</feature>
<feature type="compositionally biased region" description="Basic and acidic residues" evidence="2">
    <location>
        <begin position="1"/>
        <end position="12"/>
    </location>
</feature>
<protein>
    <recommendedName>
        <fullName evidence="3">PDZ domain-containing protein</fullName>
    </recommendedName>
</protein>